<dbReference type="CDD" id="cd00586">
    <property type="entry name" value="4HBT"/>
    <property type="match status" value="1"/>
</dbReference>
<dbReference type="EMBL" id="JAOCZP010000001">
    <property type="protein sequence ID" value="MCT7374495.1"/>
    <property type="molecule type" value="Genomic_DNA"/>
</dbReference>
<evidence type="ECO:0000313" key="1">
    <source>
        <dbReference type="EMBL" id="MCT7374495.1"/>
    </source>
</evidence>
<dbReference type="PANTHER" id="PTHR12475">
    <property type="match status" value="1"/>
</dbReference>
<dbReference type="InterPro" id="IPR051490">
    <property type="entry name" value="THEM6_lcsJ_thioesterase"/>
</dbReference>
<reference evidence="1 2" key="1">
    <citation type="submission" date="2022-09" db="EMBL/GenBank/DDBJ databases">
        <title>Chelativorans salina sp. nov., a novel slightly halophilic bacterium isolated from a saline lake sediment enrichment.</title>
        <authorList>
            <person name="Gao L."/>
            <person name="Fang B.-Z."/>
            <person name="Li W.-J."/>
        </authorList>
    </citation>
    <scope>NUCLEOTIDE SEQUENCE [LARGE SCALE GENOMIC DNA]</scope>
    <source>
        <strain evidence="1 2">EGI FJ00035</strain>
    </source>
</reference>
<organism evidence="1 2">
    <name type="scientific">Chelativorans salis</name>
    <dbReference type="NCBI Taxonomy" id="2978478"/>
    <lineage>
        <taxon>Bacteria</taxon>
        <taxon>Pseudomonadati</taxon>
        <taxon>Pseudomonadota</taxon>
        <taxon>Alphaproteobacteria</taxon>
        <taxon>Hyphomicrobiales</taxon>
        <taxon>Phyllobacteriaceae</taxon>
        <taxon>Chelativorans</taxon>
    </lineage>
</organism>
<gene>
    <name evidence="1" type="ORF">N5A92_05540</name>
</gene>
<sequence length="181" mass="20465">MYVWMRLLRVAATYKRRGRVTVGEEGRLAFRCLPTDLDMNFHLNNARYMMLADMGRIDIFLRGGLVAAARKRGWGPLLGGLQVAYVREIRLWQRFELVSSIETWEDTQIIGRHRFLLQDGRTAAIILTTGGIYDFKGRRFVEAGAVMAAIGNDAPPRPPHEAEQTFMASHRGLRTVATNGS</sequence>
<dbReference type="SUPFAM" id="SSF54637">
    <property type="entry name" value="Thioesterase/thiol ester dehydrase-isomerase"/>
    <property type="match status" value="1"/>
</dbReference>
<dbReference type="RefSeq" id="WP_260900896.1">
    <property type="nucleotide sequence ID" value="NZ_JAOCZP010000001.1"/>
</dbReference>
<protein>
    <submittedName>
        <fullName evidence="1">Thioesterase family protein</fullName>
    </submittedName>
</protein>
<dbReference type="InterPro" id="IPR029069">
    <property type="entry name" value="HotDog_dom_sf"/>
</dbReference>
<keyword evidence="2" id="KW-1185">Reference proteome</keyword>
<dbReference type="Proteomes" id="UP001320831">
    <property type="component" value="Unassembled WGS sequence"/>
</dbReference>
<proteinExistence type="predicted"/>
<dbReference type="Gene3D" id="3.10.129.10">
    <property type="entry name" value="Hotdog Thioesterase"/>
    <property type="match status" value="1"/>
</dbReference>
<accession>A0ABT2LIU1</accession>
<dbReference type="Pfam" id="PF13279">
    <property type="entry name" value="4HBT_2"/>
    <property type="match status" value="1"/>
</dbReference>
<dbReference type="PANTHER" id="PTHR12475:SF4">
    <property type="entry name" value="PROTEIN THEM6"/>
    <property type="match status" value="1"/>
</dbReference>
<name>A0ABT2LIU1_9HYPH</name>
<evidence type="ECO:0000313" key="2">
    <source>
        <dbReference type="Proteomes" id="UP001320831"/>
    </source>
</evidence>
<comment type="caution">
    <text evidence="1">The sequence shown here is derived from an EMBL/GenBank/DDBJ whole genome shotgun (WGS) entry which is preliminary data.</text>
</comment>